<dbReference type="GO" id="GO:0005524">
    <property type="term" value="F:ATP binding"/>
    <property type="evidence" value="ECO:0007669"/>
    <property type="project" value="UniProtKB-KW"/>
</dbReference>
<evidence type="ECO:0000256" key="6">
    <source>
        <dbReference type="ARBA" id="ARBA00022528"/>
    </source>
</evidence>
<dbReference type="InterPro" id="IPR011556">
    <property type="entry name" value="Glut_cys_lig_pln_type"/>
</dbReference>
<evidence type="ECO:0000256" key="4">
    <source>
        <dbReference type="ARBA" id="ARBA00011153"/>
    </source>
</evidence>
<accession>A0AAV9ANJ5</accession>
<evidence type="ECO:0000313" key="15">
    <source>
        <dbReference type="EMBL" id="KAK1265889.1"/>
    </source>
</evidence>
<comment type="subunit">
    <text evidence="4">Homodimer or monomer when oxidized or reduced, respectively.</text>
</comment>
<name>A0AAV9ANJ5_ACOGR</name>
<keyword evidence="10" id="KW-0547">Nucleotide-binding</keyword>
<proteinExistence type="inferred from homology"/>
<reference evidence="15" key="2">
    <citation type="submission" date="2023-06" db="EMBL/GenBank/DDBJ databases">
        <authorList>
            <person name="Ma L."/>
            <person name="Liu K.-W."/>
            <person name="Li Z."/>
            <person name="Hsiao Y.-Y."/>
            <person name="Qi Y."/>
            <person name="Fu T."/>
            <person name="Tang G."/>
            <person name="Zhang D."/>
            <person name="Sun W.-H."/>
            <person name="Liu D.-K."/>
            <person name="Li Y."/>
            <person name="Chen G.-Z."/>
            <person name="Liu X.-D."/>
            <person name="Liao X.-Y."/>
            <person name="Jiang Y.-T."/>
            <person name="Yu X."/>
            <person name="Hao Y."/>
            <person name="Huang J."/>
            <person name="Zhao X.-W."/>
            <person name="Ke S."/>
            <person name="Chen Y.-Y."/>
            <person name="Wu W.-L."/>
            <person name="Hsu J.-L."/>
            <person name="Lin Y.-F."/>
            <person name="Huang M.-D."/>
            <person name="Li C.-Y."/>
            <person name="Huang L."/>
            <person name="Wang Z.-W."/>
            <person name="Zhao X."/>
            <person name="Zhong W.-Y."/>
            <person name="Peng D.-H."/>
            <person name="Ahmad S."/>
            <person name="Lan S."/>
            <person name="Zhang J.-S."/>
            <person name="Tsai W.-C."/>
            <person name="Van De Peer Y."/>
            <person name="Liu Z.-J."/>
        </authorList>
    </citation>
    <scope>NUCLEOTIDE SEQUENCE</scope>
    <source>
        <strain evidence="15">SCP</strain>
        <tissue evidence="15">Leaves</tissue>
    </source>
</reference>
<dbReference type="SUPFAM" id="SSF55931">
    <property type="entry name" value="Glutamine synthetase/guanido kinase"/>
    <property type="match status" value="1"/>
</dbReference>
<evidence type="ECO:0000256" key="11">
    <source>
        <dbReference type="ARBA" id="ARBA00022840"/>
    </source>
</evidence>
<dbReference type="GO" id="GO:0009507">
    <property type="term" value="C:chloroplast"/>
    <property type="evidence" value="ECO:0007669"/>
    <property type="project" value="UniProtKB-SubCell"/>
</dbReference>
<keyword evidence="16" id="KW-1185">Reference proteome</keyword>
<dbReference type="Gene3D" id="3.30.590.20">
    <property type="match status" value="1"/>
</dbReference>
<protein>
    <recommendedName>
        <fullName evidence="5">glutamate--cysteine ligase</fullName>
        <ecNumber evidence="5">6.3.2.2</ecNumber>
    </recommendedName>
</protein>
<evidence type="ECO:0000256" key="9">
    <source>
        <dbReference type="ARBA" id="ARBA00022684"/>
    </source>
</evidence>
<organism evidence="15 16">
    <name type="scientific">Acorus gramineus</name>
    <name type="common">Dwarf sweet flag</name>
    <dbReference type="NCBI Taxonomy" id="55184"/>
    <lineage>
        <taxon>Eukaryota</taxon>
        <taxon>Viridiplantae</taxon>
        <taxon>Streptophyta</taxon>
        <taxon>Embryophyta</taxon>
        <taxon>Tracheophyta</taxon>
        <taxon>Spermatophyta</taxon>
        <taxon>Magnoliopsida</taxon>
        <taxon>Liliopsida</taxon>
        <taxon>Acoraceae</taxon>
        <taxon>Acorus</taxon>
    </lineage>
</organism>
<dbReference type="NCBIfam" id="TIGR01436">
    <property type="entry name" value="glu_cys_lig_pln"/>
    <property type="match status" value="1"/>
</dbReference>
<dbReference type="InterPro" id="IPR035434">
    <property type="entry name" value="GCL_bact_plant"/>
</dbReference>
<evidence type="ECO:0000256" key="10">
    <source>
        <dbReference type="ARBA" id="ARBA00022741"/>
    </source>
</evidence>
<dbReference type="EMBL" id="JAUJYN010000007">
    <property type="protein sequence ID" value="KAK1265889.1"/>
    <property type="molecule type" value="Genomic_DNA"/>
</dbReference>
<comment type="similarity">
    <text evidence="3">Belongs to the carboxylate-amine ligase family. Glutamate--cysteine ligase type 2 subfamily.</text>
</comment>
<dbReference type="PANTHER" id="PTHR34378">
    <property type="entry name" value="GLUTAMATE--CYSTEINE LIGASE, CHLOROPLASTIC"/>
    <property type="match status" value="1"/>
</dbReference>
<evidence type="ECO:0000256" key="14">
    <source>
        <dbReference type="ARBA" id="ARBA00048819"/>
    </source>
</evidence>
<evidence type="ECO:0000313" key="16">
    <source>
        <dbReference type="Proteomes" id="UP001179952"/>
    </source>
</evidence>
<keyword evidence="8" id="KW-0934">Plastid</keyword>
<evidence type="ECO:0000256" key="7">
    <source>
        <dbReference type="ARBA" id="ARBA00022598"/>
    </source>
</evidence>
<comment type="pathway">
    <text evidence="2">Sulfur metabolism; glutathione biosynthesis; glutathione from L-cysteine and L-glutamate: step 1/2.</text>
</comment>
<evidence type="ECO:0000256" key="2">
    <source>
        <dbReference type="ARBA" id="ARBA00005006"/>
    </source>
</evidence>
<gene>
    <name evidence="15" type="ORF">QJS04_geneDACA000430</name>
</gene>
<keyword evidence="9" id="KW-0317">Glutathione biosynthesis</keyword>
<comment type="subcellular location">
    <subcellularLocation>
        <location evidence="1">Plastid</location>
        <location evidence="1">Chloroplast</location>
    </subcellularLocation>
</comment>
<comment type="caution">
    <text evidence="15">The sequence shown here is derived from an EMBL/GenBank/DDBJ whole genome shotgun (WGS) entry which is preliminary data.</text>
</comment>
<dbReference type="FunFam" id="3.30.590.20:FF:000003">
    <property type="entry name" value="Glutamate--cysteine ligase"/>
    <property type="match status" value="1"/>
</dbReference>
<comment type="catalytic activity">
    <reaction evidence="14">
        <text>L-cysteine + L-glutamate + ATP = gamma-L-glutamyl-L-cysteine + ADP + phosphate + H(+)</text>
        <dbReference type="Rhea" id="RHEA:13285"/>
        <dbReference type="ChEBI" id="CHEBI:15378"/>
        <dbReference type="ChEBI" id="CHEBI:29985"/>
        <dbReference type="ChEBI" id="CHEBI:30616"/>
        <dbReference type="ChEBI" id="CHEBI:35235"/>
        <dbReference type="ChEBI" id="CHEBI:43474"/>
        <dbReference type="ChEBI" id="CHEBI:58173"/>
        <dbReference type="ChEBI" id="CHEBI:456216"/>
        <dbReference type="EC" id="6.3.2.2"/>
    </reaction>
</comment>
<dbReference type="Pfam" id="PF04107">
    <property type="entry name" value="GCS2"/>
    <property type="match status" value="1"/>
</dbReference>
<keyword evidence="7" id="KW-0436">Ligase</keyword>
<dbReference type="Proteomes" id="UP001179952">
    <property type="component" value="Unassembled WGS sequence"/>
</dbReference>
<evidence type="ECO:0000256" key="3">
    <source>
        <dbReference type="ARBA" id="ARBA00010253"/>
    </source>
</evidence>
<dbReference type="AlphaFoldDB" id="A0AAV9ANJ5"/>
<evidence type="ECO:0000256" key="13">
    <source>
        <dbReference type="ARBA" id="ARBA00023157"/>
    </source>
</evidence>
<evidence type="ECO:0000256" key="1">
    <source>
        <dbReference type="ARBA" id="ARBA00004229"/>
    </source>
</evidence>
<evidence type="ECO:0000256" key="8">
    <source>
        <dbReference type="ARBA" id="ARBA00022640"/>
    </source>
</evidence>
<dbReference type="InterPro" id="IPR014746">
    <property type="entry name" value="Gln_synth/guanido_kin_cat_dom"/>
</dbReference>
<dbReference type="PANTHER" id="PTHR34378:SF1">
    <property type="entry name" value="GLUTAMATE--CYSTEINE LIGASE, CHLOROPLASTIC"/>
    <property type="match status" value="1"/>
</dbReference>
<dbReference type="EC" id="6.3.2.2" evidence="5"/>
<reference evidence="15" key="1">
    <citation type="journal article" date="2023" name="Nat. Commun.">
        <title>Diploid and tetraploid genomes of Acorus and the evolution of monocots.</title>
        <authorList>
            <person name="Ma L."/>
            <person name="Liu K.W."/>
            <person name="Li Z."/>
            <person name="Hsiao Y.Y."/>
            <person name="Qi Y."/>
            <person name="Fu T."/>
            <person name="Tang G.D."/>
            <person name="Zhang D."/>
            <person name="Sun W.H."/>
            <person name="Liu D.K."/>
            <person name="Li Y."/>
            <person name="Chen G.Z."/>
            <person name="Liu X.D."/>
            <person name="Liao X.Y."/>
            <person name="Jiang Y.T."/>
            <person name="Yu X."/>
            <person name="Hao Y."/>
            <person name="Huang J."/>
            <person name="Zhao X.W."/>
            <person name="Ke S."/>
            <person name="Chen Y.Y."/>
            <person name="Wu W.L."/>
            <person name="Hsu J.L."/>
            <person name="Lin Y.F."/>
            <person name="Huang M.D."/>
            <person name="Li C.Y."/>
            <person name="Huang L."/>
            <person name="Wang Z.W."/>
            <person name="Zhao X."/>
            <person name="Zhong W.Y."/>
            <person name="Peng D.H."/>
            <person name="Ahmad S."/>
            <person name="Lan S."/>
            <person name="Zhang J.S."/>
            <person name="Tsai W.C."/>
            <person name="Van de Peer Y."/>
            <person name="Liu Z.J."/>
        </authorList>
    </citation>
    <scope>NUCLEOTIDE SEQUENCE</scope>
    <source>
        <strain evidence="15">SCP</strain>
    </source>
</reference>
<evidence type="ECO:0000256" key="12">
    <source>
        <dbReference type="ARBA" id="ARBA00022946"/>
    </source>
</evidence>
<keyword evidence="6" id="KW-0150">Chloroplast</keyword>
<dbReference type="InterPro" id="IPR006336">
    <property type="entry name" value="GCS2"/>
</dbReference>
<keyword evidence="11" id="KW-0067">ATP-binding</keyword>
<keyword evidence="12" id="KW-0809">Transit peptide</keyword>
<dbReference type="GO" id="GO:0004357">
    <property type="term" value="F:glutamate-cysteine ligase activity"/>
    <property type="evidence" value="ECO:0007669"/>
    <property type="project" value="UniProtKB-EC"/>
</dbReference>
<evidence type="ECO:0000256" key="5">
    <source>
        <dbReference type="ARBA" id="ARBA00012220"/>
    </source>
</evidence>
<sequence>MIMDFVLCEICRVEMALVSRSPPSCHGCTEKLRHRVGQNLSLNGVHSVECNAVSRSNAFGVRERMVGTSLVSRSVESGTRVLGFDALGFKRFHGFVVSASPPTEDAVVATEPLTREDLVGYLASGCKPRETWRIGTEHEKFGFEVDTLHPMKYEQIAELLNGIAERFGWDKIMEGDYIIGLKQGKQSISLEPGGQFELSGAPLETLHQTCAEVNSHLYQVKAVAEELGIGFLGIGFQPKWGLKDIPMMPKGRYEIMRNYMPKVGSLGLDMMFRTCTVQVNLDFSSESDMIRKFRAGLALQPIATALFANSPFTEGKPNGYLSMRSHIWKDTDKNRTGMLPFVFDDSFGFENYVDYALDVPMYFVYRNKKYIDCTGMSFRDFLVGKLPSIPGELPTLNDWENHLTTIFPEVRLKRYLEMRGADGGPWRRLCALPAFWVGLLYDDIALQNVLDMTSDWTEEEREMLRNKVPITGLKTPFRDGLLRHVAEDVVNLAKCGLERRGYKETGFLREEAEIVRAGVTPAEELLELYHGKWGGNVDPVYEELLY</sequence>
<dbReference type="GO" id="GO:0006750">
    <property type="term" value="P:glutathione biosynthetic process"/>
    <property type="evidence" value="ECO:0007669"/>
    <property type="project" value="UniProtKB-KW"/>
</dbReference>
<keyword evidence="13" id="KW-1015">Disulfide bond</keyword>